<dbReference type="AlphaFoldDB" id="A0A1V2L690"/>
<dbReference type="GO" id="GO:0003735">
    <property type="term" value="F:structural constituent of ribosome"/>
    <property type="evidence" value="ECO:0007669"/>
    <property type="project" value="InterPro"/>
</dbReference>
<evidence type="ECO:0000313" key="7">
    <source>
        <dbReference type="Proteomes" id="UP000189513"/>
    </source>
</evidence>
<dbReference type="PANTHER" id="PTHR13528:SF2">
    <property type="entry name" value="LARGE RIBOSOMAL SUBUNIT PROTEIN BL28M"/>
    <property type="match status" value="1"/>
</dbReference>
<protein>
    <recommendedName>
        <fullName evidence="4">Large ribosomal subunit protein bL28m</fullName>
    </recommendedName>
</protein>
<dbReference type="SUPFAM" id="SSF143800">
    <property type="entry name" value="L28p-like"/>
    <property type="match status" value="1"/>
</dbReference>
<dbReference type="GO" id="GO:0005762">
    <property type="term" value="C:mitochondrial large ribosomal subunit"/>
    <property type="evidence" value="ECO:0007669"/>
    <property type="project" value="TreeGrafter"/>
</dbReference>
<keyword evidence="7" id="KW-1185">Reference proteome</keyword>
<dbReference type="InterPro" id="IPR037147">
    <property type="entry name" value="Ribosomal_bL28_sf"/>
</dbReference>
<proteinExistence type="inferred from homology"/>
<dbReference type="VEuPathDB" id="FungiDB:BON22_2443"/>
<keyword evidence="3" id="KW-0687">Ribonucleoprotein</keyword>
<gene>
    <name evidence="6" type="ORF">BON22_2443</name>
</gene>
<evidence type="ECO:0000256" key="4">
    <source>
        <dbReference type="ARBA" id="ARBA00035269"/>
    </source>
</evidence>
<sequence>MFKPLNFTRAFSSSLPATKEWKNVVKRRVAKRPEYQVGDAKPKYIPHRQTTPDYKYGDSAFFVKSNRGLYGGAFVRSGNTISEMGNKSRRFWKPNAHKKSIWSETLGKSLSFYVTAKVLKTIDKEGGLDNYVIKDKSARIKELGPFGWKLRYEVLKKRAQLENPVHKNVKSVTLADGKEGTVYYPAVQVKGSEKPLDVVVGRRRLLKELYETEKAHKLELKEKIDGKQFQNENRDLPAEKIIEKLATLNYNFSQIAL</sequence>
<name>A0A1V2L690_CYBFA</name>
<dbReference type="Pfam" id="PF00830">
    <property type="entry name" value="Ribosomal_L28"/>
    <property type="match status" value="1"/>
</dbReference>
<dbReference type="Gene3D" id="2.30.170.40">
    <property type="entry name" value="Ribosomal protein L28/L24"/>
    <property type="match status" value="1"/>
</dbReference>
<keyword evidence="2" id="KW-0689">Ribosomal protein</keyword>
<accession>A0A1V2L690</accession>
<dbReference type="EMBL" id="MPUK01000004">
    <property type="protein sequence ID" value="ONH67439.1"/>
    <property type="molecule type" value="Genomic_DNA"/>
</dbReference>
<dbReference type="PANTHER" id="PTHR13528">
    <property type="entry name" value="39S RIBOSOMAL PROTEIN L28, MITOCHONDRIAL"/>
    <property type="match status" value="1"/>
</dbReference>
<dbReference type="InterPro" id="IPR026569">
    <property type="entry name" value="Ribosomal_bL28"/>
</dbReference>
<dbReference type="OMA" id="IKMTAKV"/>
<evidence type="ECO:0000256" key="1">
    <source>
        <dbReference type="ARBA" id="ARBA00008760"/>
    </source>
</evidence>
<dbReference type="Proteomes" id="UP000189513">
    <property type="component" value="Unassembled WGS sequence"/>
</dbReference>
<evidence type="ECO:0000256" key="5">
    <source>
        <dbReference type="ARBA" id="ARBA00037226"/>
    </source>
</evidence>
<comment type="function">
    <text evidence="5">Component of the mitochondrial ribosome (mitoribosome), a dedicated translation machinery responsible for the synthesis of mitochondrial genome-encoded proteins, including at least some of the essential transmembrane subunits of the mitochondrial respiratory chain. The mitoribosomes are attached to the mitochondrial inner membrane and translation products are cotranslationally integrated into the membrane.</text>
</comment>
<evidence type="ECO:0000256" key="3">
    <source>
        <dbReference type="ARBA" id="ARBA00023274"/>
    </source>
</evidence>
<reference evidence="7" key="1">
    <citation type="journal article" date="2017" name="Genome Announc.">
        <title>Genome sequences of Cyberlindnera fabianii 65, Pichia kudriavzevii 129, and Saccharomyces cerevisiae 131 isolated from fermented masau fruits in Zimbabwe.</title>
        <authorList>
            <person name="van Rijswijck I.M.H."/>
            <person name="Derks M.F.L."/>
            <person name="Abee T."/>
            <person name="de Ridder D."/>
            <person name="Smid E.J."/>
        </authorList>
    </citation>
    <scope>NUCLEOTIDE SEQUENCE [LARGE SCALE GENOMIC DNA]</scope>
    <source>
        <strain evidence="7">65</strain>
    </source>
</reference>
<comment type="similarity">
    <text evidence="1">Belongs to the bacterial ribosomal protein bL28 family.</text>
</comment>
<evidence type="ECO:0000256" key="2">
    <source>
        <dbReference type="ARBA" id="ARBA00022980"/>
    </source>
</evidence>
<dbReference type="STRING" id="36022.A0A1V2L690"/>
<dbReference type="FunFam" id="2.30.170.40:FF:000003">
    <property type="entry name" value="54S ribosomal protein L24"/>
    <property type="match status" value="1"/>
</dbReference>
<comment type="caution">
    <text evidence="6">The sequence shown here is derived from an EMBL/GenBank/DDBJ whole genome shotgun (WGS) entry which is preliminary data.</text>
</comment>
<organism evidence="6 7">
    <name type="scientific">Cyberlindnera fabianii</name>
    <name type="common">Yeast</name>
    <name type="synonym">Hansenula fabianii</name>
    <dbReference type="NCBI Taxonomy" id="36022"/>
    <lineage>
        <taxon>Eukaryota</taxon>
        <taxon>Fungi</taxon>
        <taxon>Dikarya</taxon>
        <taxon>Ascomycota</taxon>
        <taxon>Saccharomycotina</taxon>
        <taxon>Saccharomycetes</taxon>
        <taxon>Phaffomycetales</taxon>
        <taxon>Phaffomycetaceae</taxon>
        <taxon>Cyberlindnera</taxon>
    </lineage>
</organism>
<dbReference type="InterPro" id="IPR034704">
    <property type="entry name" value="Ribosomal_bL28/bL31-like_sf"/>
</dbReference>
<evidence type="ECO:0000313" key="6">
    <source>
        <dbReference type="EMBL" id="ONH67439.1"/>
    </source>
</evidence>